<evidence type="ECO:0000256" key="3">
    <source>
        <dbReference type="ARBA" id="ARBA00023163"/>
    </source>
</evidence>
<dbReference type="PROSITE" id="PS50956">
    <property type="entry name" value="HTH_ASNC_2"/>
    <property type="match status" value="1"/>
</dbReference>
<gene>
    <name evidence="5" type="ORF">L4G47_11135</name>
</gene>
<dbReference type="SUPFAM" id="SSF46785">
    <property type="entry name" value="Winged helix' DNA-binding domain"/>
    <property type="match status" value="1"/>
</dbReference>
<dbReference type="InterPro" id="IPR011008">
    <property type="entry name" value="Dimeric_a/b-barrel"/>
</dbReference>
<keyword evidence="3" id="KW-0804">Transcription</keyword>
<evidence type="ECO:0000256" key="2">
    <source>
        <dbReference type="ARBA" id="ARBA00023125"/>
    </source>
</evidence>
<feature type="domain" description="HTH asnC-type" evidence="4">
    <location>
        <begin position="18"/>
        <end position="79"/>
    </location>
</feature>
<dbReference type="Proteomes" id="UP001162905">
    <property type="component" value="Unassembled WGS sequence"/>
</dbReference>
<keyword evidence="6" id="KW-1185">Reference proteome</keyword>
<keyword evidence="2" id="KW-0238">DNA-binding</keyword>
<dbReference type="InterPro" id="IPR019888">
    <property type="entry name" value="Tscrpt_reg_AsnC-like"/>
</dbReference>
<dbReference type="PRINTS" id="PR00033">
    <property type="entry name" value="HTHASNC"/>
</dbReference>
<dbReference type="SMART" id="SM00344">
    <property type="entry name" value="HTH_ASNC"/>
    <property type="match status" value="1"/>
</dbReference>
<dbReference type="Pfam" id="PF13404">
    <property type="entry name" value="HTH_AsnC-type"/>
    <property type="match status" value="1"/>
</dbReference>
<dbReference type="InterPro" id="IPR019887">
    <property type="entry name" value="Tscrpt_reg_AsnC/Lrp_C"/>
</dbReference>
<proteinExistence type="predicted"/>
<protein>
    <submittedName>
        <fullName evidence="5">Lrp/AsnC family transcriptional regulator</fullName>
    </submittedName>
</protein>
<dbReference type="Gene3D" id="1.10.10.10">
    <property type="entry name" value="Winged helix-like DNA-binding domain superfamily/Winged helix DNA-binding domain"/>
    <property type="match status" value="1"/>
</dbReference>
<dbReference type="Gene3D" id="3.30.70.920">
    <property type="match status" value="1"/>
</dbReference>
<dbReference type="EMBL" id="JAKJXH010000009">
    <property type="protein sequence ID" value="MCF7542778.1"/>
    <property type="molecule type" value="Genomic_DNA"/>
</dbReference>
<sequence length="163" mass="18227">MQEDTKAVRRARGDQVELDAIDRKLLSVLAQDAELSYKELSAQVHLSAPAIHERVKRLKQRGVIRATVALLDGPMVGRDLLAFVHLETSNWETTRRVLEMSAFPQIEEIHTVAGDTAMILKVRSENSAELENMLGQLHRLDGFKSVKTFIALGTYLERGPLPA</sequence>
<dbReference type="InterPro" id="IPR000485">
    <property type="entry name" value="AsnC-type_HTH_dom"/>
</dbReference>
<dbReference type="PANTHER" id="PTHR30154:SF53">
    <property type="entry name" value="HTH-TYPE TRANSCRIPTIONAL REGULATOR LRPC"/>
    <property type="match status" value="1"/>
</dbReference>
<organism evidence="5 6">
    <name type="scientific">Pseudomonas petrae</name>
    <dbReference type="NCBI Taxonomy" id="2912190"/>
    <lineage>
        <taxon>Bacteria</taxon>
        <taxon>Pseudomonadati</taxon>
        <taxon>Pseudomonadota</taxon>
        <taxon>Gammaproteobacteria</taxon>
        <taxon>Pseudomonadales</taxon>
        <taxon>Pseudomonadaceae</taxon>
        <taxon>Pseudomonas</taxon>
    </lineage>
</organism>
<evidence type="ECO:0000313" key="5">
    <source>
        <dbReference type="EMBL" id="MCF7542778.1"/>
    </source>
</evidence>
<evidence type="ECO:0000313" key="6">
    <source>
        <dbReference type="Proteomes" id="UP001162905"/>
    </source>
</evidence>
<dbReference type="InterPro" id="IPR036388">
    <property type="entry name" value="WH-like_DNA-bd_sf"/>
</dbReference>
<dbReference type="RefSeq" id="WP_237252090.1">
    <property type="nucleotide sequence ID" value="NZ_JAKJXF010000001.1"/>
</dbReference>
<dbReference type="PANTHER" id="PTHR30154">
    <property type="entry name" value="LEUCINE-RESPONSIVE REGULATORY PROTEIN"/>
    <property type="match status" value="1"/>
</dbReference>
<dbReference type="InterPro" id="IPR036390">
    <property type="entry name" value="WH_DNA-bd_sf"/>
</dbReference>
<name>A0ABS9I6S6_9PSED</name>
<evidence type="ECO:0000259" key="4">
    <source>
        <dbReference type="PROSITE" id="PS50956"/>
    </source>
</evidence>
<keyword evidence="1" id="KW-0805">Transcription regulation</keyword>
<reference evidence="5" key="1">
    <citation type="submission" date="2022-01" db="EMBL/GenBank/DDBJ databases">
        <title>Pseudomonas sp. nov. isolated from Antarctic regolith.</title>
        <authorList>
            <person name="Novakova D."/>
            <person name="Sedlar K."/>
        </authorList>
    </citation>
    <scope>NUCLEOTIDE SEQUENCE</scope>
    <source>
        <strain evidence="5">P2647</strain>
    </source>
</reference>
<comment type="caution">
    <text evidence="5">The sequence shown here is derived from an EMBL/GenBank/DDBJ whole genome shotgun (WGS) entry which is preliminary data.</text>
</comment>
<dbReference type="SUPFAM" id="SSF54909">
    <property type="entry name" value="Dimeric alpha+beta barrel"/>
    <property type="match status" value="1"/>
</dbReference>
<accession>A0ABS9I6S6</accession>
<dbReference type="Pfam" id="PF01037">
    <property type="entry name" value="AsnC_trans_reg"/>
    <property type="match status" value="1"/>
</dbReference>
<evidence type="ECO:0000256" key="1">
    <source>
        <dbReference type="ARBA" id="ARBA00023015"/>
    </source>
</evidence>